<name>A0A4V1J150_9FUNG</name>
<comment type="subcellular location">
    <subcellularLocation>
        <location evidence="1">Cytoplasm</location>
    </subcellularLocation>
    <subcellularLocation>
        <location evidence="2">Nucleus</location>
        <location evidence="2">Nucleolus</location>
    </subcellularLocation>
</comment>
<feature type="domain" description="Exoribonuclease phosphorolytic" evidence="12">
    <location>
        <begin position="190"/>
        <end position="257"/>
    </location>
</feature>
<dbReference type="SUPFAM" id="SSF55666">
    <property type="entry name" value="Ribonuclease PH domain 2-like"/>
    <property type="match status" value="1"/>
</dbReference>
<dbReference type="PANTHER" id="PTHR11097">
    <property type="entry name" value="EXOSOME COMPLEX EXONUCLEASE RIBOSOMAL RNA PROCESSING PROTEIN"/>
    <property type="match status" value="1"/>
</dbReference>
<dbReference type="InterPro" id="IPR020568">
    <property type="entry name" value="Ribosomal_Su5_D2-typ_SF"/>
</dbReference>
<accession>A0A4V1J150</accession>
<evidence type="ECO:0000259" key="11">
    <source>
        <dbReference type="Pfam" id="PF01138"/>
    </source>
</evidence>
<dbReference type="GO" id="GO:0035925">
    <property type="term" value="F:mRNA 3'-UTR AU-rich region binding"/>
    <property type="evidence" value="ECO:0007669"/>
    <property type="project" value="TreeGrafter"/>
</dbReference>
<dbReference type="InterPro" id="IPR027408">
    <property type="entry name" value="PNPase/RNase_PH_dom_sf"/>
</dbReference>
<keyword evidence="14" id="KW-1185">Reference proteome</keyword>
<dbReference type="GO" id="GO:0005840">
    <property type="term" value="C:ribosome"/>
    <property type="evidence" value="ECO:0007669"/>
    <property type="project" value="UniProtKB-KW"/>
</dbReference>
<dbReference type="Pfam" id="PF03725">
    <property type="entry name" value="RNase_PH_C"/>
    <property type="match status" value="1"/>
</dbReference>
<gene>
    <name evidence="13" type="ORF">SYNPS1DRAFT_24093</name>
</gene>
<evidence type="ECO:0000256" key="9">
    <source>
        <dbReference type="ARBA" id="ARBA00023242"/>
    </source>
</evidence>
<evidence type="ECO:0000259" key="12">
    <source>
        <dbReference type="Pfam" id="PF03725"/>
    </source>
</evidence>
<keyword evidence="8" id="KW-0694">RNA-binding</keyword>
<evidence type="ECO:0000256" key="7">
    <source>
        <dbReference type="ARBA" id="ARBA00022835"/>
    </source>
</evidence>
<keyword evidence="7" id="KW-0271">Exosome</keyword>
<dbReference type="GO" id="GO:0000467">
    <property type="term" value="P:exonucleolytic trimming to generate mature 3'-end of 5.8S rRNA from tricistronic rRNA transcript (SSU-rRNA, 5.8S rRNA, LSU-rRNA)"/>
    <property type="evidence" value="ECO:0007669"/>
    <property type="project" value="TreeGrafter"/>
</dbReference>
<dbReference type="GO" id="GO:0034473">
    <property type="term" value="P:U1 snRNA 3'-end processing"/>
    <property type="evidence" value="ECO:0007669"/>
    <property type="project" value="TreeGrafter"/>
</dbReference>
<dbReference type="GO" id="GO:0071028">
    <property type="term" value="P:nuclear mRNA surveillance"/>
    <property type="evidence" value="ECO:0007669"/>
    <property type="project" value="TreeGrafter"/>
</dbReference>
<evidence type="ECO:0000313" key="14">
    <source>
        <dbReference type="Proteomes" id="UP000278143"/>
    </source>
</evidence>
<evidence type="ECO:0000313" key="13">
    <source>
        <dbReference type="EMBL" id="RKP23829.1"/>
    </source>
</evidence>
<evidence type="ECO:0000256" key="10">
    <source>
        <dbReference type="ARBA" id="ARBA00077933"/>
    </source>
</evidence>
<dbReference type="GO" id="GO:0016075">
    <property type="term" value="P:rRNA catabolic process"/>
    <property type="evidence" value="ECO:0007669"/>
    <property type="project" value="TreeGrafter"/>
</dbReference>
<evidence type="ECO:0000256" key="4">
    <source>
        <dbReference type="ARBA" id="ARBA00019572"/>
    </source>
</evidence>
<proteinExistence type="inferred from homology"/>
<keyword evidence="5" id="KW-0963">Cytoplasm</keyword>
<keyword evidence="6" id="KW-0698">rRNA processing</keyword>
<evidence type="ECO:0000256" key="3">
    <source>
        <dbReference type="ARBA" id="ARBA00006678"/>
    </source>
</evidence>
<dbReference type="GO" id="GO:0000177">
    <property type="term" value="C:cytoplasmic exosome (RNase complex)"/>
    <property type="evidence" value="ECO:0007669"/>
    <property type="project" value="TreeGrafter"/>
</dbReference>
<sequence>MPREVEPSTIEREFVLAALGQGKRVDGRTPYDMRAIDIQLGPAYGLAEVALGKTRVVAKVAAQVVRPYPDRPNEGQFQLNLELSSMASPTIETGRLSEEEVLVTRVLEKAIRQSRAVDTESLCLLAGEKVWSVRVDIHVLDHYGNLIDCATMAAMAALLHFRRPDVTIIGEDVTIHTLEERNPVPLSLHHIPLCISFAFFEQGEQLVIDPSYLEERLQDGDMTVTVNTHRELCALSKAGGAPLPSEQVLRCIQLATAKGAEITERIQNAVRASLDALLPGGQKGSGGGGIGLDR</sequence>
<dbReference type="CDD" id="cd11368">
    <property type="entry name" value="RNase_PH_RRP45"/>
    <property type="match status" value="1"/>
</dbReference>
<dbReference type="GO" id="GO:0000176">
    <property type="term" value="C:nuclear exosome (RNase complex)"/>
    <property type="evidence" value="ECO:0007669"/>
    <property type="project" value="TreeGrafter"/>
</dbReference>
<dbReference type="OrthoDB" id="10264038at2759"/>
<comment type="similarity">
    <text evidence="3">Belongs to the RNase PH family.</text>
</comment>
<evidence type="ECO:0000256" key="5">
    <source>
        <dbReference type="ARBA" id="ARBA00022490"/>
    </source>
</evidence>
<organism evidence="13 14">
    <name type="scientific">Syncephalis pseudoplumigaleata</name>
    <dbReference type="NCBI Taxonomy" id="1712513"/>
    <lineage>
        <taxon>Eukaryota</taxon>
        <taxon>Fungi</taxon>
        <taxon>Fungi incertae sedis</taxon>
        <taxon>Zoopagomycota</taxon>
        <taxon>Zoopagomycotina</taxon>
        <taxon>Zoopagomycetes</taxon>
        <taxon>Zoopagales</taxon>
        <taxon>Piptocephalidaceae</taxon>
        <taxon>Syncephalis</taxon>
    </lineage>
</organism>
<dbReference type="Gene3D" id="3.30.230.70">
    <property type="entry name" value="GHMP Kinase, N-terminal domain"/>
    <property type="match status" value="1"/>
</dbReference>
<dbReference type="PANTHER" id="PTHR11097:SF14">
    <property type="entry name" value="EXOSOME COMPLEX COMPONENT RRP45"/>
    <property type="match status" value="1"/>
</dbReference>
<evidence type="ECO:0000256" key="2">
    <source>
        <dbReference type="ARBA" id="ARBA00004604"/>
    </source>
</evidence>
<dbReference type="Proteomes" id="UP000278143">
    <property type="component" value="Unassembled WGS sequence"/>
</dbReference>
<evidence type="ECO:0000256" key="1">
    <source>
        <dbReference type="ARBA" id="ARBA00004496"/>
    </source>
</evidence>
<evidence type="ECO:0000256" key="6">
    <source>
        <dbReference type="ARBA" id="ARBA00022552"/>
    </source>
</evidence>
<dbReference type="InterPro" id="IPR033100">
    <property type="entry name" value="Rrp45"/>
</dbReference>
<dbReference type="InterPro" id="IPR015847">
    <property type="entry name" value="ExoRNase_PH_dom2"/>
</dbReference>
<dbReference type="FunFam" id="3.30.230.70:FF:000005">
    <property type="entry name" value="Exosome complex component RRP45"/>
    <property type="match status" value="1"/>
</dbReference>
<reference evidence="14" key="1">
    <citation type="journal article" date="2018" name="Nat. Microbiol.">
        <title>Leveraging single-cell genomics to expand the fungal tree of life.</title>
        <authorList>
            <person name="Ahrendt S.R."/>
            <person name="Quandt C.A."/>
            <person name="Ciobanu D."/>
            <person name="Clum A."/>
            <person name="Salamov A."/>
            <person name="Andreopoulos B."/>
            <person name="Cheng J.F."/>
            <person name="Woyke T."/>
            <person name="Pelin A."/>
            <person name="Henrissat B."/>
            <person name="Reynolds N.K."/>
            <person name="Benny G.L."/>
            <person name="Smith M.E."/>
            <person name="James T.Y."/>
            <person name="Grigoriev I.V."/>
        </authorList>
    </citation>
    <scope>NUCLEOTIDE SEQUENCE [LARGE SCALE GENOMIC DNA]</scope>
    <source>
        <strain evidence="14">Benny S71-1</strain>
    </source>
</reference>
<feature type="domain" description="Exoribonuclease phosphorolytic" evidence="11">
    <location>
        <begin position="33"/>
        <end position="164"/>
    </location>
</feature>
<dbReference type="InterPro" id="IPR036345">
    <property type="entry name" value="ExoRNase_PH_dom2_sf"/>
</dbReference>
<dbReference type="InterPro" id="IPR050590">
    <property type="entry name" value="Exosome_comp_Rrp42_subfam"/>
</dbReference>
<evidence type="ECO:0000256" key="8">
    <source>
        <dbReference type="ARBA" id="ARBA00022884"/>
    </source>
</evidence>
<dbReference type="Pfam" id="PF01138">
    <property type="entry name" value="RNase_PH"/>
    <property type="match status" value="1"/>
</dbReference>
<dbReference type="GO" id="GO:0034475">
    <property type="term" value="P:U4 snRNA 3'-end processing"/>
    <property type="evidence" value="ECO:0007669"/>
    <property type="project" value="TreeGrafter"/>
</dbReference>
<dbReference type="GO" id="GO:0005730">
    <property type="term" value="C:nucleolus"/>
    <property type="evidence" value="ECO:0007669"/>
    <property type="project" value="UniProtKB-SubCell"/>
</dbReference>
<dbReference type="AlphaFoldDB" id="A0A4V1J150"/>
<dbReference type="GO" id="GO:0034476">
    <property type="term" value="P:U5 snRNA 3'-end processing"/>
    <property type="evidence" value="ECO:0007669"/>
    <property type="project" value="TreeGrafter"/>
</dbReference>
<dbReference type="EMBL" id="KZ990654">
    <property type="protein sequence ID" value="RKP23829.1"/>
    <property type="molecule type" value="Genomic_DNA"/>
</dbReference>
<keyword evidence="13" id="KW-0689">Ribosomal protein</keyword>
<dbReference type="GO" id="GO:0071038">
    <property type="term" value="P:TRAMP-dependent tRNA surveillance pathway"/>
    <property type="evidence" value="ECO:0007669"/>
    <property type="project" value="TreeGrafter"/>
</dbReference>
<dbReference type="GO" id="GO:0071035">
    <property type="term" value="P:nuclear polyadenylation-dependent rRNA catabolic process"/>
    <property type="evidence" value="ECO:0007669"/>
    <property type="project" value="TreeGrafter"/>
</dbReference>
<dbReference type="InterPro" id="IPR001247">
    <property type="entry name" value="ExoRNase_PH_dom1"/>
</dbReference>
<dbReference type="SUPFAM" id="SSF54211">
    <property type="entry name" value="Ribosomal protein S5 domain 2-like"/>
    <property type="match status" value="1"/>
</dbReference>
<keyword evidence="13" id="KW-0687">Ribonucleoprotein</keyword>
<protein>
    <recommendedName>
        <fullName evidence="4">Exosome complex component RRP45</fullName>
    </recommendedName>
    <alternativeName>
        <fullName evidence="10">Ribosomal RNA-processing protein 45</fullName>
    </alternativeName>
</protein>
<keyword evidence="9" id="KW-0539">Nucleus</keyword>